<dbReference type="GO" id="GO:0016787">
    <property type="term" value="F:hydrolase activity"/>
    <property type="evidence" value="ECO:0007669"/>
    <property type="project" value="UniProtKB-KW"/>
</dbReference>
<protein>
    <submittedName>
        <fullName evidence="1">HAD superfamily hydrolase (TIGR01509 family)</fullName>
    </submittedName>
</protein>
<dbReference type="SUPFAM" id="SSF56784">
    <property type="entry name" value="HAD-like"/>
    <property type="match status" value="1"/>
</dbReference>
<dbReference type="SFLD" id="SFLDS00003">
    <property type="entry name" value="Haloacid_Dehalogenase"/>
    <property type="match status" value="1"/>
</dbReference>
<proteinExistence type="predicted"/>
<dbReference type="InterPro" id="IPR006439">
    <property type="entry name" value="HAD-SF_hydro_IA"/>
</dbReference>
<evidence type="ECO:0000313" key="2">
    <source>
        <dbReference type="Proteomes" id="UP000572680"/>
    </source>
</evidence>
<dbReference type="InterPro" id="IPR036412">
    <property type="entry name" value="HAD-like_sf"/>
</dbReference>
<gene>
    <name evidence="1" type="ORF">HNR61_001810</name>
</gene>
<dbReference type="RefSeq" id="WP_182842656.1">
    <property type="nucleotide sequence ID" value="NZ_BAAALP010000035.1"/>
</dbReference>
<evidence type="ECO:0000313" key="1">
    <source>
        <dbReference type="EMBL" id="MBA8950197.1"/>
    </source>
</evidence>
<keyword evidence="1" id="KW-0378">Hydrolase</keyword>
<dbReference type="InterPro" id="IPR023214">
    <property type="entry name" value="HAD_sf"/>
</dbReference>
<reference evidence="1 2" key="1">
    <citation type="submission" date="2020-08" db="EMBL/GenBank/DDBJ databases">
        <title>Genomic Encyclopedia of Type Strains, Phase IV (KMG-IV): sequencing the most valuable type-strain genomes for metagenomic binning, comparative biology and taxonomic classification.</title>
        <authorList>
            <person name="Goeker M."/>
        </authorList>
    </citation>
    <scope>NUCLEOTIDE SEQUENCE [LARGE SCALE GENOMIC DNA]</scope>
    <source>
        <strain evidence="1 2">DSM 44197</strain>
    </source>
</reference>
<dbReference type="PRINTS" id="PR00413">
    <property type="entry name" value="HADHALOGNASE"/>
</dbReference>
<dbReference type="SFLD" id="SFLDG01129">
    <property type="entry name" value="C1.5:_HAD__Beta-PGM__Phosphata"/>
    <property type="match status" value="1"/>
</dbReference>
<comment type="caution">
    <text evidence="1">The sequence shown here is derived from an EMBL/GenBank/DDBJ whole genome shotgun (WGS) entry which is preliminary data.</text>
</comment>
<dbReference type="PANTHER" id="PTHR18901">
    <property type="entry name" value="2-DEOXYGLUCOSE-6-PHOSPHATE PHOSPHATASE 2"/>
    <property type="match status" value="1"/>
</dbReference>
<dbReference type="Gene3D" id="3.40.50.1000">
    <property type="entry name" value="HAD superfamily/HAD-like"/>
    <property type="match status" value="1"/>
</dbReference>
<dbReference type="Gene3D" id="1.10.150.240">
    <property type="entry name" value="Putative phosphatase, domain 2"/>
    <property type="match status" value="1"/>
</dbReference>
<dbReference type="InterPro" id="IPR023198">
    <property type="entry name" value="PGP-like_dom2"/>
</dbReference>
<organism evidence="1 2">
    <name type="scientific">Actinomadura namibiensis</name>
    <dbReference type="NCBI Taxonomy" id="182080"/>
    <lineage>
        <taxon>Bacteria</taxon>
        <taxon>Bacillati</taxon>
        <taxon>Actinomycetota</taxon>
        <taxon>Actinomycetes</taxon>
        <taxon>Streptosporangiales</taxon>
        <taxon>Thermomonosporaceae</taxon>
        <taxon>Actinomadura</taxon>
    </lineage>
</organism>
<dbReference type="AlphaFoldDB" id="A0A7W3LL83"/>
<dbReference type="NCBIfam" id="TIGR01509">
    <property type="entry name" value="HAD-SF-IA-v3"/>
    <property type="match status" value="1"/>
</dbReference>
<sequence length="227" mass="23983">MTVRAVVFDMDGVLIDTEPVWEEVRRAYVAERGGEWRPDTQERLMGMSTAEWSAYLGEDLIGGLAPERVAADVVERMKARYADHLPLMPGAVAAVERLSGDAVLGLASSSPRALIDTVLAAMGVADRFAATVSTEEVERGKPAPDGYLAAAERLGVPATGCVAVEDSSNGLRSAHDAGMTVIAVPHPRYPPAEDALELAAHVAGDLDEITSELLRGIAARSRPQPAG</sequence>
<dbReference type="SFLD" id="SFLDG01135">
    <property type="entry name" value="C1.5.6:_HAD__Beta-PGM__Phospha"/>
    <property type="match status" value="1"/>
</dbReference>
<keyword evidence="2" id="KW-1185">Reference proteome</keyword>
<dbReference type="EMBL" id="JACJIA010000002">
    <property type="protein sequence ID" value="MBA8950197.1"/>
    <property type="molecule type" value="Genomic_DNA"/>
</dbReference>
<dbReference type="Proteomes" id="UP000572680">
    <property type="component" value="Unassembled WGS sequence"/>
</dbReference>
<dbReference type="Pfam" id="PF00702">
    <property type="entry name" value="Hydrolase"/>
    <property type="match status" value="1"/>
</dbReference>
<name>A0A7W3LL83_ACTNM</name>
<dbReference type="PANTHER" id="PTHR18901:SF38">
    <property type="entry name" value="PSEUDOURIDINE-5'-PHOSPHATASE"/>
    <property type="match status" value="1"/>
</dbReference>
<accession>A0A7W3LL83</accession>